<gene>
    <name evidence="2" type="ORF">HanXRQr2_Chr17g0788031</name>
</gene>
<feature type="compositionally biased region" description="Low complexity" evidence="1">
    <location>
        <begin position="72"/>
        <end position="88"/>
    </location>
</feature>
<dbReference type="Gramene" id="mRNA:HanXRQr2_Chr17g0788031">
    <property type="protein sequence ID" value="mRNA:HanXRQr2_Chr17g0788031"/>
    <property type="gene ID" value="HanXRQr2_Chr17g0788031"/>
</dbReference>
<reference evidence="2" key="2">
    <citation type="submission" date="2020-06" db="EMBL/GenBank/DDBJ databases">
        <title>Helianthus annuus Genome sequencing and assembly Release 2.</title>
        <authorList>
            <person name="Gouzy J."/>
            <person name="Langlade N."/>
            <person name="Munos S."/>
        </authorList>
    </citation>
    <scope>NUCLEOTIDE SEQUENCE</scope>
    <source>
        <tissue evidence="2">Leaves</tissue>
    </source>
</reference>
<dbReference type="EMBL" id="MNCJ02000332">
    <property type="protein sequence ID" value="KAF5754153.1"/>
    <property type="molecule type" value="Genomic_DNA"/>
</dbReference>
<comment type="caution">
    <text evidence="2">The sequence shown here is derived from an EMBL/GenBank/DDBJ whole genome shotgun (WGS) entry which is preliminary data.</text>
</comment>
<organism evidence="2 3">
    <name type="scientific">Helianthus annuus</name>
    <name type="common">Common sunflower</name>
    <dbReference type="NCBI Taxonomy" id="4232"/>
    <lineage>
        <taxon>Eukaryota</taxon>
        <taxon>Viridiplantae</taxon>
        <taxon>Streptophyta</taxon>
        <taxon>Embryophyta</taxon>
        <taxon>Tracheophyta</taxon>
        <taxon>Spermatophyta</taxon>
        <taxon>Magnoliopsida</taxon>
        <taxon>eudicotyledons</taxon>
        <taxon>Gunneridae</taxon>
        <taxon>Pentapetalae</taxon>
        <taxon>asterids</taxon>
        <taxon>campanulids</taxon>
        <taxon>Asterales</taxon>
        <taxon>Asteraceae</taxon>
        <taxon>Asteroideae</taxon>
        <taxon>Heliantheae alliance</taxon>
        <taxon>Heliantheae</taxon>
        <taxon>Helianthus</taxon>
    </lineage>
</organism>
<evidence type="ECO:0000313" key="3">
    <source>
        <dbReference type="Proteomes" id="UP000215914"/>
    </source>
</evidence>
<name>A0A9K3GTE8_HELAN</name>
<evidence type="ECO:0000313" key="2">
    <source>
        <dbReference type="EMBL" id="KAF5754153.1"/>
    </source>
</evidence>
<proteinExistence type="predicted"/>
<feature type="region of interest" description="Disordered" evidence="1">
    <location>
        <begin position="70"/>
        <end position="150"/>
    </location>
</feature>
<accession>A0A9K3GTE8</accession>
<feature type="compositionally biased region" description="Low complexity" evidence="1">
    <location>
        <begin position="28"/>
        <end position="49"/>
    </location>
</feature>
<sequence>MSNDHQYPHPPTTTGELHRQPPPSTDGTTTKSLPHTHTHTPSPSTPGSLLAAAFGRAIFNIPQTSFQEAAATTTTTTTTPPNIPTNNPLRRTLSDPITIDYKATQEPKKITPLRRSLSDTSEFQLPKKAPRVSSSPQSSSRKHSPQSEIEHRCWEIMREEEGVEEEDAKTNGQEECVAVERLKNGDLKFELGCSCGKKFEMLIEHNGYCFYRLT</sequence>
<keyword evidence="3" id="KW-1185">Reference proteome</keyword>
<dbReference type="Proteomes" id="UP000215914">
    <property type="component" value="Unassembled WGS sequence"/>
</dbReference>
<feature type="region of interest" description="Disordered" evidence="1">
    <location>
        <begin position="1"/>
        <end position="49"/>
    </location>
</feature>
<reference evidence="2" key="1">
    <citation type="journal article" date="2017" name="Nature">
        <title>The sunflower genome provides insights into oil metabolism, flowering and Asterid evolution.</title>
        <authorList>
            <person name="Badouin H."/>
            <person name="Gouzy J."/>
            <person name="Grassa C.J."/>
            <person name="Murat F."/>
            <person name="Staton S.E."/>
            <person name="Cottret L."/>
            <person name="Lelandais-Briere C."/>
            <person name="Owens G.L."/>
            <person name="Carrere S."/>
            <person name="Mayjonade B."/>
            <person name="Legrand L."/>
            <person name="Gill N."/>
            <person name="Kane N.C."/>
            <person name="Bowers J.E."/>
            <person name="Hubner S."/>
            <person name="Bellec A."/>
            <person name="Berard A."/>
            <person name="Berges H."/>
            <person name="Blanchet N."/>
            <person name="Boniface M.C."/>
            <person name="Brunel D."/>
            <person name="Catrice O."/>
            <person name="Chaidir N."/>
            <person name="Claudel C."/>
            <person name="Donnadieu C."/>
            <person name="Faraut T."/>
            <person name="Fievet G."/>
            <person name="Helmstetter N."/>
            <person name="King M."/>
            <person name="Knapp S.J."/>
            <person name="Lai Z."/>
            <person name="Le Paslier M.C."/>
            <person name="Lippi Y."/>
            <person name="Lorenzon L."/>
            <person name="Mandel J.R."/>
            <person name="Marage G."/>
            <person name="Marchand G."/>
            <person name="Marquand E."/>
            <person name="Bret-Mestries E."/>
            <person name="Morien E."/>
            <person name="Nambeesan S."/>
            <person name="Nguyen T."/>
            <person name="Pegot-Espagnet P."/>
            <person name="Pouilly N."/>
            <person name="Raftis F."/>
            <person name="Sallet E."/>
            <person name="Schiex T."/>
            <person name="Thomas J."/>
            <person name="Vandecasteele C."/>
            <person name="Vares D."/>
            <person name="Vear F."/>
            <person name="Vautrin S."/>
            <person name="Crespi M."/>
            <person name="Mangin B."/>
            <person name="Burke J.M."/>
            <person name="Salse J."/>
            <person name="Munos S."/>
            <person name="Vincourt P."/>
            <person name="Rieseberg L.H."/>
            <person name="Langlade N.B."/>
        </authorList>
    </citation>
    <scope>NUCLEOTIDE SEQUENCE</scope>
    <source>
        <tissue evidence="2">Leaves</tissue>
    </source>
</reference>
<protein>
    <submittedName>
        <fullName evidence="2">Uncharacterized protein</fullName>
    </submittedName>
</protein>
<dbReference type="AlphaFoldDB" id="A0A9K3GTE8"/>
<evidence type="ECO:0000256" key="1">
    <source>
        <dbReference type="SAM" id="MobiDB-lite"/>
    </source>
</evidence>